<feature type="compositionally biased region" description="Polar residues" evidence="2">
    <location>
        <begin position="248"/>
        <end position="265"/>
    </location>
</feature>
<evidence type="ECO:0000313" key="4">
    <source>
        <dbReference type="EMBL" id="KAK3220101.1"/>
    </source>
</evidence>
<evidence type="ECO:0000256" key="2">
    <source>
        <dbReference type="SAM" id="MobiDB-lite"/>
    </source>
</evidence>
<dbReference type="InterPro" id="IPR001878">
    <property type="entry name" value="Znf_CCHC"/>
</dbReference>
<gene>
    <name evidence="4" type="ORF">Dsin_014071</name>
</gene>
<keyword evidence="1" id="KW-0479">Metal-binding</keyword>
<evidence type="ECO:0000256" key="1">
    <source>
        <dbReference type="PROSITE-ProRule" id="PRU00047"/>
    </source>
</evidence>
<evidence type="ECO:0000259" key="3">
    <source>
        <dbReference type="PROSITE" id="PS50158"/>
    </source>
</evidence>
<feature type="region of interest" description="Disordered" evidence="2">
    <location>
        <begin position="386"/>
        <end position="412"/>
    </location>
</feature>
<feature type="domain" description="CCHC-type" evidence="3">
    <location>
        <begin position="175"/>
        <end position="190"/>
    </location>
</feature>
<feature type="region of interest" description="Disordered" evidence="2">
    <location>
        <begin position="222"/>
        <end position="274"/>
    </location>
</feature>
<dbReference type="GO" id="GO:0008270">
    <property type="term" value="F:zinc ion binding"/>
    <property type="evidence" value="ECO:0007669"/>
    <property type="project" value="UniProtKB-KW"/>
</dbReference>
<dbReference type="EMBL" id="JANJYJ010000004">
    <property type="protein sequence ID" value="KAK3220101.1"/>
    <property type="molecule type" value="Genomic_DNA"/>
</dbReference>
<keyword evidence="1" id="KW-0862">Zinc</keyword>
<feature type="compositionally biased region" description="Polar residues" evidence="2">
    <location>
        <begin position="392"/>
        <end position="412"/>
    </location>
</feature>
<proteinExistence type="predicted"/>
<dbReference type="AlphaFoldDB" id="A0AAE0E9K9"/>
<keyword evidence="1" id="KW-0863">Zinc-finger</keyword>
<dbReference type="Proteomes" id="UP001281410">
    <property type="component" value="Unassembled WGS sequence"/>
</dbReference>
<dbReference type="PANTHER" id="PTHR31286">
    <property type="entry name" value="GLYCINE-RICH CELL WALL STRUCTURAL PROTEIN 1.8-LIKE"/>
    <property type="match status" value="1"/>
</dbReference>
<comment type="caution">
    <text evidence="4">The sequence shown here is derived from an EMBL/GenBank/DDBJ whole genome shotgun (WGS) entry which is preliminary data.</text>
</comment>
<evidence type="ECO:0000313" key="5">
    <source>
        <dbReference type="Proteomes" id="UP001281410"/>
    </source>
</evidence>
<dbReference type="GO" id="GO:0003676">
    <property type="term" value="F:nucleic acid binding"/>
    <property type="evidence" value="ECO:0007669"/>
    <property type="project" value="InterPro"/>
</dbReference>
<dbReference type="InterPro" id="IPR040256">
    <property type="entry name" value="At4g02000-like"/>
</dbReference>
<accession>A0AAE0E9K9</accession>
<dbReference type="PROSITE" id="PS50158">
    <property type="entry name" value="ZF_CCHC"/>
    <property type="match status" value="1"/>
</dbReference>
<protein>
    <recommendedName>
        <fullName evidence="3">CCHC-type domain-containing protein</fullName>
    </recommendedName>
</protein>
<keyword evidence="5" id="KW-1185">Reference proteome</keyword>
<sequence length="412" mass="45142">MCDALMLKEKSGLVCILDGVLKDNGIRRLDLCLVGKVLSTKLVKKDIFISVFSKIWKVSGGVEIETVEGNVLPFISRIIWTVVTSSQGALGALIALSLLWKNQLGRETSRFLGRLIGEVREVDLEIARDEGRRFLRVRVAISIDVPLRRCLQVDLLGKGLVTTLLLRYERLTNYCFKCGLVGHILSKCPDDSGHSTPLSDQDRTIGAWLRAISPPKLYPFGGGQFEHNGKRVVDNSPRANRSQERRPSNLSLGSPISHPASQSAPVDQRGQCPAEEDYLDPACASRVTLEPNSLNDGGPLANHVYYGLDKHFDSGSGESIRKSKNQCYGEVGNGPTYTPGLQLGSGNEQQEKKALVSICLKPIQLKHKGKKRTDCEVESVFIAGSKKPWGDSMSTMELSSSVGRSLSARRSP</sequence>
<reference evidence="4" key="1">
    <citation type="journal article" date="2023" name="Plant J.">
        <title>Genome sequences and population genomics provide insights into the demographic history, inbreeding, and mutation load of two 'living fossil' tree species of Dipteronia.</title>
        <authorList>
            <person name="Feng Y."/>
            <person name="Comes H.P."/>
            <person name="Chen J."/>
            <person name="Zhu S."/>
            <person name="Lu R."/>
            <person name="Zhang X."/>
            <person name="Li P."/>
            <person name="Qiu J."/>
            <person name="Olsen K.M."/>
            <person name="Qiu Y."/>
        </authorList>
    </citation>
    <scope>NUCLEOTIDE SEQUENCE</scope>
    <source>
        <strain evidence="4">NBL</strain>
    </source>
</reference>
<dbReference type="PANTHER" id="PTHR31286:SF167">
    <property type="entry name" value="OS09G0268800 PROTEIN"/>
    <property type="match status" value="1"/>
</dbReference>
<organism evidence="4 5">
    <name type="scientific">Dipteronia sinensis</name>
    <dbReference type="NCBI Taxonomy" id="43782"/>
    <lineage>
        <taxon>Eukaryota</taxon>
        <taxon>Viridiplantae</taxon>
        <taxon>Streptophyta</taxon>
        <taxon>Embryophyta</taxon>
        <taxon>Tracheophyta</taxon>
        <taxon>Spermatophyta</taxon>
        <taxon>Magnoliopsida</taxon>
        <taxon>eudicotyledons</taxon>
        <taxon>Gunneridae</taxon>
        <taxon>Pentapetalae</taxon>
        <taxon>rosids</taxon>
        <taxon>malvids</taxon>
        <taxon>Sapindales</taxon>
        <taxon>Sapindaceae</taxon>
        <taxon>Hippocastanoideae</taxon>
        <taxon>Acereae</taxon>
        <taxon>Dipteronia</taxon>
    </lineage>
</organism>
<name>A0AAE0E9K9_9ROSI</name>